<feature type="compositionally biased region" description="Basic and acidic residues" evidence="4">
    <location>
        <begin position="610"/>
        <end position="622"/>
    </location>
</feature>
<evidence type="ECO:0000256" key="1">
    <source>
        <dbReference type="ARBA" id="ARBA00004123"/>
    </source>
</evidence>
<dbReference type="GO" id="GO:0031298">
    <property type="term" value="C:replication fork protection complex"/>
    <property type="evidence" value="ECO:0007669"/>
    <property type="project" value="TreeGrafter"/>
</dbReference>
<dbReference type="PANTHER" id="PTHR22940:SF4">
    <property type="entry name" value="PROTEIN TIMELESS HOMOLOG"/>
    <property type="match status" value="1"/>
</dbReference>
<feature type="compositionally biased region" description="Basic and acidic residues" evidence="4">
    <location>
        <begin position="812"/>
        <end position="826"/>
    </location>
</feature>
<feature type="compositionally biased region" description="Basic and acidic residues" evidence="4">
    <location>
        <begin position="1050"/>
        <end position="1060"/>
    </location>
</feature>
<dbReference type="InterPro" id="IPR006906">
    <property type="entry name" value="Timeless_N"/>
</dbReference>
<feature type="region of interest" description="Disordered" evidence="4">
    <location>
        <begin position="1035"/>
        <end position="1073"/>
    </location>
</feature>
<protein>
    <recommendedName>
        <fullName evidence="5">Timeless N-terminal domain-containing protein</fullName>
    </recommendedName>
</protein>
<dbReference type="Proteomes" id="UP000541444">
    <property type="component" value="Unassembled WGS sequence"/>
</dbReference>
<sequence>MEGLSVICSGLGEIEIKKKKYDDDDDDGVPITYKKNEFCLDNLKDLQRFLRRDDPQSRDVFNQVCKWNTVAKDLIPIIEYCNDDRELVISAEDDWKLVQLVLTLFRNILAIQDISLQQVAAGSATIFLTLRDKFLELLFHENVMDLMIVLTQHVGGTRGYLSQDKLLLLDIFHYIFLGQEPEFIAKAPQKASKDQDAKESCNHLRSIMEKEETKRRLSRQRKLDRHSQFSGTFFRLAMDGSKTLVKGNPCATSSRDTVQRGPLKRIVWDEQGRLSSSKNILELLHDFVNQFLSVGYHGLMQSIRKDIEKEHHAIQSNDVAIFFQVAQFITAFQYHKLSSKILGVVKWWDVGDEFMWLMSISVNYVTLLKFIWQPKMENDISEVPVNKYADNTLFQGDICGPIAATMNEAMFILVISKWHYAFDGLKETGDYKFLSAAGSLMKNMVCAACLINRISTSLHKHRAIRMLDLVFKVLPEENSKEPQTARVLLYKIFYDQTDQGMTQFLLNLIKSFNNRKQPKSDLADLIEMIHVVLRLMENLQARGTLRVSKKTRKGRKKKIVEKATADFQLRQEDDNVTTEFSNNSKSDGKESIPVFNQSEDLELPEMNKSNTDEPSHQTKDLDIPLITKNDNGAESTQMENKKSTHSLDDMADGTGESSEDDEPAATNEVDFKVSTLVSSFANNTIIQNLCWLLKFYKNNSARTNHYIICMLQRICDDLELSPMIYQLSLLTIFNDILVEQKSSSSKEYANIVSFLTNLIRRMLRKMKSKPLLFVEILFWKTRRDCHYISSESLLHELGNLKKESKNWGSGSARDEGEVDSSREKRGIGRRSIADSLGDDEADFVISQEPDYQKDEDSYVQKLTKKSQRNGENTGETNKSISSSSNSEIGGLENSDDAQNKGKTLELKSLQVSKRKRRLAFDEELDTSMKNLSEKNPTRKRVRAFSKEQEDQIKSLFDQFKDNKRCSHMIASALEADNIFTPAQVSRKIKQLGLRAPQKKGLSKMKKHLIEEDGKDFVENEGEKESDEETLLSVMKRRKNGAKSTIVSEEVTTKVDRKRMPESTPLQDDSDQEILSSVLKKRSKKRISKAQNKIQMTTSVEDIRAGVSKDAVQRDAFSPEEDAGLSDKNTMLDLSDQDDNAKADQVTSTSIGKQVDELLINNADQNLHRQIRDELEDSGDEFEPKALKLMVPRRKSKMVIDFEDDD</sequence>
<dbReference type="GO" id="GO:0003677">
    <property type="term" value="F:DNA binding"/>
    <property type="evidence" value="ECO:0007669"/>
    <property type="project" value="TreeGrafter"/>
</dbReference>
<feature type="domain" description="Timeless N-terminal" evidence="5">
    <location>
        <begin position="91"/>
        <end position="233"/>
    </location>
</feature>
<keyword evidence="7" id="KW-1185">Reference proteome</keyword>
<evidence type="ECO:0000256" key="2">
    <source>
        <dbReference type="ARBA" id="ARBA00023242"/>
    </source>
</evidence>
<comment type="subcellular location">
    <subcellularLocation>
        <location evidence="1">Nucleus</location>
    </subcellularLocation>
</comment>
<evidence type="ECO:0000256" key="3">
    <source>
        <dbReference type="ARBA" id="ARBA00023306"/>
    </source>
</evidence>
<reference evidence="6 7" key="1">
    <citation type="journal article" date="2020" name="IScience">
        <title>Genome Sequencing of the Endangered Kingdonia uniflora (Circaeasteraceae, Ranunculales) Reveals Potential Mechanisms of Evolutionary Specialization.</title>
        <authorList>
            <person name="Sun Y."/>
            <person name="Deng T."/>
            <person name="Zhang A."/>
            <person name="Moore M.J."/>
            <person name="Landis J.B."/>
            <person name="Lin N."/>
            <person name="Zhang H."/>
            <person name="Zhang X."/>
            <person name="Huang J."/>
            <person name="Zhang X."/>
            <person name="Sun H."/>
            <person name="Wang H."/>
        </authorList>
    </citation>
    <scope>NUCLEOTIDE SEQUENCE [LARGE SCALE GENOMIC DNA]</scope>
    <source>
        <strain evidence="6">TB1705</strain>
        <tissue evidence="6">Leaf</tissue>
    </source>
</reference>
<feature type="region of interest" description="Disordered" evidence="4">
    <location>
        <begin position="599"/>
        <end position="665"/>
    </location>
</feature>
<dbReference type="GO" id="GO:0006281">
    <property type="term" value="P:DNA repair"/>
    <property type="evidence" value="ECO:0007669"/>
    <property type="project" value="TreeGrafter"/>
</dbReference>
<feature type="compositionally biased region" description="Polar residues" evidence="4">
    <location>
        <begin position="869"/>
        <end position="878"/>
    </location>
</feature>
<dbReference type="OrthoDB" id="310853at2759"/>
<dbReference type="AlphaFoldDB" id="A0A7J7N5A8"/>
<evidence type="ECO:0000313" key="7">
    <source>
        <dbReference type="Proteomes" id="UP000541444"/>
    </source>
</evidence>
<feature type="compositionally biased region" description="Low complexity" evidence="4">
    <location>
        <begin position="879"/>
        <end position="892"/>
    </location>
</feature>
<dbReference type="GO" id="GO:0000076">
    <property type="term" value="P:DNA replication checkpoint signaling"/>
    <property type="evidence" value="ECO:0007669"/>
    <property type="project" value="TreeGrafter"/>
</dbReference>
<organism evidence="6 7">
    <name type="scientific">Kingdonia uniflora</name>
    <dbReference type="NCBI Taxonomy" id="39325"/>
    <lineage>
        <taxon>Eukaryota</taxon>
        <taxon>Viridiplantae</taxon>
        <taxon>Streptophyta</taxon>
        <taxon>Embryophyta</taxon>
        <taxon>Tracheophyta</taxon>
        <taxon>Spermatophyta</taxon>
        <taxon>Magnoliopsida</taxon>
        <taxon>Ranunculales</taxon>
        <taxon>Circaeasteraceae</taxon>
        <taxon>Kingdonia</taxon>
    </lineage>
</organism>
<feature type="region of interest" description="Disordered" evidence="4">
    <location>
        <begin position="805"/>
        <end position="831"/>
    </location>
</feature>
<accession>A0A7J7N5A8</accession>
<keyword evidence="3" id="KW-0131">Cell cycle</keyword>
<feature type="compositionally biased region" description="Basic and acidic residues" evidence="4">
    <location>
        <begin position="639"/>
        <end position="648"/>
    </location>
</feature>
<name>A0A7J7N5A8_9MAGN</name>
<feature type="region of interest" description="Disordered" evidence="4">
    <location>
        <begin position="921"/>
        <end position="940"/>
    </location>
</feature>
<dbReference type="Pfam" id="PF04821">
    <property type="entry name" value="TIMELESS"/>
    <property type="match status" value="2"/>
</dbReference>
<dbReference type="PANTHER" id="PTHR22940">
    <property type="entry name" value="TIMEOUT/TIMELESS-2"/>
    <property type="match status" value="1"/>
</dbReference>
<feature type="domain" description="Timeless N-terminal" evidence="5">
    <location>
        <begin position="32"/>
        <end position="88"/>
    </location>
</feature>
<keyword evidence="2" id="KW-0539">Nucleus</keyword>
<dbReference type="InterPro" id="IPR044998">
    <property type="entry name" value="Timeless"/>
</dbReference>
<feature type="region of interest" description="Disordered" evidence="4">
    <location>
        <begin position="1106"/>
        <end position="1150"/>
    </location>
</feature>
<feature type="region of interest" description="Disordered" evidence="4">
    <location>
        <begin position="843"/>
        <end position="908"/>
    </location>
</feature>
<evidence type="ECO:0000259" key="5">
    <source>
        <dbReference type="Pfam" id="PF04821"/>
    </source>
</evidence>
<gene>
    <name evidence="6" type="ORF">GIB67_008227</name>
</gene>
<evidence type="ECO:0000313" key="6">
    <source>
        <dbReference type="EMBL" id="KAF6162098.1"/>
    </source>
</evidence>
<dbReference type="GO" id="GO:0043111">
    <property type="term" value="P:replication fork arrest"/>
    <property type="evidence" value="ECO:0007669"/>
    <property type="project" value="TreeGrafter"/>
</dbReference>
<dbReference type="EMBL" id="JACGCM010001055">
    <property type="protein sequence ID" value="KAF6162098.1"/>
    <property type="molecule type" value="Genomic_DNA"/>
</dbReference>
<proteinExistence type="predicted"/>
<comment type="caution">
    <text evidence="6">The sequence shown here is derived from an EMBL/GenBank/DDBJ whole genome shotgun (WGS) entry which is preliminary data.</text>
</comment>
<evidence type="ECO:0000256" key="4">
    <source>
        <dbReference type="SAM" id="MobiDB-lite"/>
    </source>
</evidence>
<feature type="compositionally biased region" description="Polar residues" evidence="4">
    <location>
        <begin position="628"/>
        <end position="638"/>
    </location>
</feature>